<dbReference type="EMBL" id="BLXZ01000009">
    <property type="protein sequence ID" value="GFO70262.1"/>
    <property type="molecule type" value="Genomic_DNA"/>
</dbReference>
<dbReference type="PANTHER" id="PTHR30093">
    <property type="entry name" value="GENERAL SECRETION PATHWAY PROTEIN G"/>
    <property type="match status" value="1"/>
</dbReference>
<evidence type="ECO:0000256" key="2">
    <source>
        <dbReference type="SAM" id="Phobius"/>
    </source>
</evidence>
<keyword evidence="2" id="KW-0812">Transmembrane</keyword>
<keyword evidence="1" id="KW-0488">Methylation</keyword>
<dbReference type="InterPro" id="IPR045584">
    <property type="entry name" value="Pilin-like"/>
</dbReference>
<comment type="caution">
    <text evidence="3">The sequence shown here is derived from an EMBL/GenBank/DDBJ whole genome shotgun (WGS) entry which is preliminary data.</text>
</comment>
<keyword evidence="4" id="KW-1185">Reference proteome</keyword>
<dbReference type="PROSITE" id="PS00409">
    <property type="entry name" value="PROKAR_NTER_METHYL"/>
    <property type="match status" value="1"/>
</dbReference>
<dbReference type="AlphaFoldDB" id="A0A6V8NCB6"/>
<dbReference type="SUPFAM" id="SSF54523">
    <property type="entry name" value="Pili subunits"/>
    <property type="match status" value="1"/>
</dbReference>
<gene>
    <name evidence="3" type="primary">oxpG</name>
    <name evidence="3" type="ORF">GMLC_38410</name>
</gene>
<dbReference type="PANTHER" id="PTHR30093:SF47">
    <property type="entry name" value="TYPE IV PILUS NON-CORE MINOR PILIN PILE"/>
    <property type="match status" value="1"/>
</dbReference>
<evidence type="ECO:0000256" key="1">
    <source>
        <dbReference type="ARBA" id="ARBA00022481"/>
    </source>
</evidence>
<reference evidence="4" key="1">
    <citation type="submission" date="2020-06" db="EMBL/GenBank/DDBJ databases">
        <title>Draft genomic sequecing of Geomonas sp. Red745.</title>
        <authorList>
            <person name="Itoh H."/>
            <person name="Xu Z.X."/>
            <person name="Ushijima N."/>
            <person name="Masuda Y."/>
            <person name="Shiratori Y."/>
            <person name="Senoo K."/>
        </authorList>
    </citation>
    <scope>NUCLEOTIDE SEQUENCE [LARGE SCALE GENOMIC DNA]</scope>
    <source>
        <strain evidence="4">Red745</strain>
    </source>
</reference>
<dbReference type="InterPro" id="IPR000983">
    <property type="entry name" value="Bac_GSPG_pilin"/>
</dbReference>
<dbReference type="GO" id="GO:0015628">
    <property type="term" value="P:protein secretion by the type II secretion system"/>
    <property type="evidence" value="ECO:0007669"/>
    <property type="project" value="InterPro"/>
</dbReference>
<dbReference type="Gene3D" id="3.30.700.10">
    <property type="entry name" value="Glycoprotein, Type 4 Pilin"/>
    <property type="match status" value="1"/>
</dbReference>
<dbReference type="RefSeq" id="WP_183362884.1">
    <property type="nucleotide sequence ID" value="NZ_BLXZ01000009.1"/>
</dbReference>
<evidence type="ECO:0000313" key="4">
    <source>
        <dbReference type="Proteomes" id="UP000587586"/>
    </source>
</evidence>
<organism evidence="3 4">
    <name type="scientific">Geomonas limicola</name>
    <dbReference type="NCBI Taxonomy" id="2740186"/>
    <lineage>
        <taxon>Bacteria</taxon>
        <taxon>Pseudomonadati</taxon>
        <taxon>Thermodesulfobacteriota</taxon>
        <taxon>Desulfuromonadia</taxon>
        <taxon>Geobacterales</taxon>
        <taxon>Geobacteraceae</taxon>
        <taxon>Geomonas</taxon>
    </lineage>
</organism>
<dbReference type="PRINTS" id="PR00813">
    <property type="entry name" value="BCTERIALGSPG"/>
</dbReference>
<dbReference type="InterPro" id="IPR012902">
    <property type="entry name" value="N_methyl_site"/>
</dbReference>
<dbReference type="Pfam" id="PF07963">
    <property type="entry name" value="N_methyl"/>
    <property type="match status" value="1"/>
</dbReference>
<proteinExistence type="predicted"/>
<keyword evidence="2" id="KW-0472">Membrane</keyword>
<accession>A0A6V8NCB6</accession>
<name>A0A6V8NCB6_9BACT</name>
<feature type="transmembrane region" description="Helical" evidence="2">
    <location>
        <begin position="12"/>
        <end position="32"/>
    </location>
</feature>
<sequence>MLKTLLKSQRGFTLIELMIVVSIVGILAAIAAPNYQWGLIKAREAVLREDLYMFRSTIDQFYADQGKYPDSLQEMAEKKYLRDVPKDPFTRAADTWQVLPPPQTEGQDVKGNVYDVHSGSTLIGTDGKPYNEW</sequence>
<dbReference type="Proteomes" id="UP000587586">
    <property type="component" value="Unassembled WGS sequence"/>
</dbReference>
<dbReference type="GO" id="GO:0015627">
    <property type="term" value="C:type II protein secretion system complex"/>
    <property type="evidence" value="ECO:0007669"/>
    <property type="project" value="InterPro"/>
</dbReference>
<keyword evidence="2" id="KW-1133">Transmembrane helix</keyword>
<dbReference type="NCBIfam" id="TIGR02532">
    <property type="entry name" value="IV_pilin_GFxxxE"/>
    <property type="match status" value="1"/>
</dbReference>
<protein>
    <submittedName>
        <fullName evidence="3">Type II secretion system pseudopilin OxpG</fullName>
    </submittedName>
</protein>
<evidence type="ECO:0000313" key="3">
    <source>
        <dbReference type="EMBL" id="GFO70262.1"/>
    </source>
</evidence>